<evidence type="ECO:0000313" key="1">
    <source>
        <dbReference type="EMBL" id="SVC59862.1"/>
    </source>
</evidence>
<accession>A0A382NJJ3</accession>
<organism evidence="1">
    <name type="scientific">marine metagenome</name>
    <dbReference type="NCBI Taxonomy" id="408172"/>
    <lineage>
        <taxon>unclassified sequences</taxon>
        <taxon>metagenomes</taxon>
        <taxon>ecological metagenomes</taxon>
    </lineage>
</organism>
<gene>
    <name evidence="1" type="ORF">METZ01_LOCUS312716</name>
</gene>
<sequence>IFFGDSIDPPFQPDQIETNVLFEDGNKAVNLPKTDFGGINSSDIDIPDVIIPPVGFDPAPITIPISVQSTLPTYISVSNQQFSFPLDDAVDITAGVYNQFIVDQMNEMLNTVFTALSITSEMPFDAVLDNLPDEADFITGVKELNMADNDENYYSTEFTNGGFPTSLNVSSQLVTGPTASELNDILAEHTPDEILTGSTFLESKTLGNSSLKKFIKVLIDCELEPALEGTIVTLNEDEIEDFPAPSVDFEIKLSTKDFKSALVSIERKPLPVPDMDEYTNQLQFSGNEGGDDDTQLELKSALLTGSDDLDISDPHEEGNTISFNKLKNTFPWDIEFYLEMPNFVPPAGGTPVLLDIVLSNPDDENDPG</sequence>
<feature type="non-terminal residue" evidence="1">
    <location>
        <position position="1"/>
    </location>
</feature>
<reference evidence="1" key="1">
    <citation type="submission" date="2018-05" db="EMBL/GenBank/DDBJ databases">
        <authorList>
            <person name="Lanie J.A."/>
            <person name="Ng W.-L."/>
            <person name="Kazmierczak K.M."/>
            <person name="Andrzejewski T.M."/>
            <person name="Davidsen T.M."/>
            <person name="Wayne K.J."/>
            <person name="Tettelin H."/>
            <person name="Glass J.I."/>
            <person name="Rusch D."/>
            <person name="Podicherti R."/>
            <person name="Tsui H.-C.T."/>
            <person name="Winkler M.E."/>
        </authorList>
    </citation>
    <scope>NUCLEOTIDE SEQUENCE</scope>
</reference>
<protein>
    <submittedName>
        <fullName evidence="1">Uncharacterized protein</fullName>
    </submittedName>
</protein>
<dbReference type="EMBL" id="UINC01100086">
    <property type="protein sequence ID" value="SVC59862.1"/>
    <property type="molecule type" value="Genomic_DNA"/>
</dbReference>
<name>A0A382NJJ3_9ZZZZ</name>
<dbReference type="AlphaFoldDB" id="A0A382NJJ3"/>
<feature type="non-terminal residue" evidence="1">
    <location>
        <position position="368"/>
    </location>
</feature>
<proteinExistence type="predicted"/>